<dbReference type="Proteomes" id="UP000243924">
    <property type="component" value="Chromosome I"/>
</dbReference>
<feature type="transmembrane region" description="Helical" evidence="1">
    <location>
        <begin position="118"/>
        <end position="140"/>
    </location>
</feature>
<organism evidence="2 3">
    <name type="scientific">Halopseudomonas salegens</name>
    <dbReference type="NCBI Taxonomy" id="1434072"/>
    <lineage>
        <taxon>Bacteria</taxon>
        <taxon>Pseudomonadati</taxon>
        <taxon>Pseudomonadota</taxon>
        <taxon>Gammaproteobacteria</taxon>
        <taxon>Pseudomonadales</taxon>
        <taxon>Pseudomonadaceae</taxon>
        <taxon>Halopseudomonas</taxon>
    </lineage>
</organism>
<dbReference type="RefSeq" id="WP_092387709.1">
    <property type="nucleotide sequence ID" value="NZ_LT629787.1"/>
</dbReference>
<feature type="transmembrane region" description="Helical" evidence="1">
    <location>
        <begin position="307"/>
        <end position="326"/>
    </location>
</feature>
<feature type="transmembrane region" description="Helical" evidence="1">
    <location>
        <begin position="388"/>
        <end position="406"/>
    </location>
</feature>
<dbReference type="EMBL" id="LT629787">
    <property type="protein sequence ID" value="SDU25514.1"/>
    <property type="molecule type" value="Genomic_DNA"/>
</dbReference>
<accession>A0A1H2H0Y2</accession>
<keyword evidence="1" id="KW-0812">Transmembrane</keyword>
<dbReference type="OrthoDB" id="9781614at2"/>
<feature type="transmembrane region" description="Helical" evidence="1">
    <location>
        <begin position="178"/>
        <end position="199"/>
    </location>
</feature>
<feature type="transmembrane region" description="Helical" evidence="1">
    <location>
        <begin position="15"/>
        <end position="33"/>
    </location>
</feature>
<feature type="transmembrane region" description="Helical" evidence="1">
    <location>
        <begin position="39"/>
        <end position="61"/>
    </location>
</feature>
<dbReference type="Pfam" id="PF07556">
    <property type="entry name" value="DUF1538"/>
    <property type="match status" value="2"/>
</dbReference>
<keyword evidence="1" id="KW-0472">Membrane</keyword>
<feature type="transmembrane region" description="Helical" evidence="1">
    <location>
        <begin position="412"/>
        <end position="429"/>
    </location>
</feature>
<dbReference type="STRING" id="1434072.SAMN05216210_2695"/>
<feature type="transmembrane region" description="Helical" evidence="1">
    <location>
        <begin position="147"/>
        <end position="166"/>
    </location>
</feature>
<feature type="transmembrane region" description="Helical" evidence="1">
    <location>
        <begin position="274"/>
        <end position="295"/>
    </location>
</feature>
<feature type="transmembrane region" description="Helical" evidence="1">
    <location>
        <begin position="82"/>
        <end position="106"/>
    </location>
</feature>
<feature type="transmembrane region" description="Helical" evidence="1">
    <location>
        <begin position="473"/>
        <end position="494"/>
    </location>
</feature>
<dbReference type="AlphaFoldDB" id="A0A1H2H0Y2"/>
<dbReference type="InterPro" id="IPR011435">
    <property type="entry name" value="UmpAB"/>
</dbReference>
<keyword evidence="3" id="KW-1185">Reference proteome</keyword>
<feature type="transmembrane region" description="Helical" evidence="1">
    <location>
        <begin position="346"/>
        <end position="367"/>
    </location>
</feature>
<evidence type="ECO:0000313" key="3">
    <source>
        <dbReference type="Proteomes" id="UP000243924"/>
    </source>
</evidence>
<proteinExistence type="predicted"/>
<evidence type="ECO:0000256" key="1">
    <source>
        <dbReference type="SAM" id="Phobius"/>
    </source>
</evidence>
<evidence type="ECO:0008006" key="4">
    <source>
        <dbReference type="Google" id="ProtNLM"/>
    </source>
</evidence>
<keyword evidence="1" id="KW-1133">Transmembrane helix</keyword>
<reference evidence="3" key="1">
    <citation type="submission" date="2016-10" db="EMBL/GenBank/DDBJ databases">
        <authorList>
            <person name="Varghese N."/>
            <person name="Submissions S."/>
        </authorList>
    </citation>
    <scope>NUCLEOTIDE SEQUENCE [LARGE SCALE GENOMIC DNA]</scope>
    <source>
        <strain evidence="3">CECT 8338</strain>
    </source>
</reference>
<protein>
    <recommendedName>
        <fullName evidence="4">DUF1538 domain-containing protein</fullName>
    </recommendedName>
</protein>
<gene>
    <name evidence="2" type="ORF">SAMN05216210_2695</name>
</gene>
<name>A0A1H2H0Y2_9GAMM</name>
<sequence>MKPLLAFWHTLRHSFNNLLPIILVVGVFQALVIRQVPDGLVGMVIGLGIVVFGVAIFLQGLELGIFPVGKNLSNSFARRGSLPLLMIFGFSLGFAAVIAEPALIAVAEQAESISEGRINAFTLRLLVAFSVGLVVALGVVRTLLGQPLHWYMIIGYLLVVTVTFFAPEEIVGLAYDSGGVTTNIVTVPLIAALGIGLATSIKGRNALAHGFGLVALAVMVPMIAVQFYGIVVYTLFPSDPGLVNAAGGMAQVKDVDTAVQTNAGSYMLGMLKDLALMLRDVLPIIAVILFFQYAVIRKKLPYLQRTVIGFSMVIIGLYAFVVGLKLGLFPVGTSMAEQLIELDNLLFVYLFAFCIGFATTMAEPALIAIGEQAEEAANGKLAGSHIRLLVAGGVAIGITIGVHRIITGDSIHYYIMGGYALVILLTLLAPKFIVPLAFDLGGVTTSEVTVPLVTALGIGLATQIEGRNVLIDGFGLIAFASIFPIVTVLLYAIIMEHFNPAKGASS</sequence>
<evidence type="ECO:0000313" key="2">
    <source>
        <dbReference type="EMBL" id="SDU25514.1"/>
    </source>
</evidence>
<feature type="transmembrane region" description="Helical" evidence="1">
    <location>
        <begin position="211"/>
        <end position="236"/>
    </location>
</feature>